<sequence>DVVEDGFPDVSWRDKLVRNVEERGLEDEIVVESKLDIGEDDYTISTEDKYPKITFSKRIHEWIDRSMAKTVVVCLFGKKIGYKALVDTPKYGFLCNNSDFELAARLVLCGSGDEMVIHALRNCPKARGVIVASGFDNRLLTKENNAIFGGKEEDVPVIWERAHKLNDDFQIHNFSIVLILPRNRTGLGIILRDSNDFVLCGRVIFIDKAANSEWAELDALLEGIRLA</sequence>
<evidence type="ECO:0000313" key="3">
    <source>
        <dbReference type="Proteomes" id="UP000593574"/>
    </source>
</evidence>
<dbReference type="EMBL" id="JABEZV010000005">
    <property type="protein sequence ID" value="MBA0711553.1"/>
    <property type="molecule type" value="Genomic_DNA"/>
</dbReference>
<protein>
    <recommendedName>
        <fullName evidence="1">RNase H type-1 domain-containing protein</fullName>
    </recommendedName>
</protein>
<name>A0A7J8ZI76_9ROSI</name>
<evidence type="ECO:0000313" key="2">
    <source>
        <dbReference type="EMBL" id="MBA0711553.1"/>
    </source>
</evidence>
<organism evidence="2 3">
    <name type="scientific">Gossypium laxum</name>
    <dbReference type="NCBI Taxonomy" id="34288"/>
    <lineage>
        <taxon>Eukaryota</taxon>
        <taxon>Viridiplantae</taxon>
        <taxon>Streptophyta</taxon>
        <taxon>Embryophyta</taxon>
        <taxon>Tracheophyta</taxon>
        <taxon>Spermatophyta</taxon>
        <taxon>Magnoliopsida</taxon>
        <taxon>eudicotyledons</taxon>
        <taxon>Gunneridae</taxon>
        <taxon>Pentapetalae</taxon>
        <taxon>rosids</taxon>
        <taxon>malvids</taxon>
        <taxon>Malvales</taxon>
        <taxon>Malvaceae</taxon>
        <taxon>Malvoideae</taxon>
        <taxon>Gossypium</taxon>
    </lineage>
</organism>
<feature type="non-terminal residue" evidence="2">
    <location>
        <position position="1"/>
    </location>
</feature>
<comment type="caution">
    <text evidence="2">The sequence shown here is derived from an EMBL/GenBank/DDBJ whole genome shotgun (WGS) entry which is preliminary data.</text>
</comment>
<feature type="domain" description="RNase H type-1" evidence="1">
    <location>
        <begin position="182"/>
        <end position="227"/>
    </location>
</feature>
<gene>
    <name evidence="2" type="ORF">Golax_010720</name>
</gene>
<dbReference type="InterPro" id="IPR002156">
    <property type="entry name" value="RNaseH_domain"/>
</dbReference>
<proteinExistence type="predicted"/>
<dbReference type="Pfam" id="PF13456">
    <property type="entry name" value="RVT_3"/>
    <property type="match status" value="1"/>
</dbReference>
<dbReference type="Proteomes" id="UP000593574">
    <property type="component" value="Unassembled WGS sequence"/>
</dbReference>
<accession>A0A7J8ZI76</accession>
<dbReference type="GO" id="GO:0004523">
    <property type="term" value="F:RNA-DNA hybrid ribonuclease activity"/>
    <property type="evidence" value="ECO:0007669"/>
    <property type="project" value="InterPro"/>
</dbReference>
<reference evidence="2 3" key="1">
    <citation type="journal article" date="2019" name="Genome Biol. Evol.">
        <title>Insights into the evolution of the New World diploid cottons (Gossypium, subgenus Houzingenia) based on genome sequencing.</title>
        <authorList>
            <person name="Grover C.E."/>
            <person name="Arick M.A. 2nd"/>
            <person name="Thrash A."/>
            <person name="Conover J.L."/>
            <person name="Sanders W.S."/>
            <person name="Peterson D.G."/>
            <person name="Frelichowski J.E."/>
            <person name="Scheffler J.A."/>
            <person name="Scheffler B.E."/>
            <person name="Wendel J.F."/>
        </authorList>
    </citation>
    <scope>NUCLEOTIDE SEQUENCE [LARGE SCALE GENOMIC DNA]</scope>
    <source>
        <strain evidence="2">4</strain>
        <tissue evidence="2">Leaf</tissue>
    </source>
</reference>
<dbReference type="AlphaFoldDB" id="A0A7J8ZI76"/>
<dbReference type="GO" id="GO:0003676">
    <property type="term" value="F:nucleic acid binding"/>
    <property type="evidence" value="ECO:0007669"/>
    <property type="project" value="InterPro"/>
</dbReference>
<evidence type="ECO:0000259" key="1">
    <source>
        <dbReference type="Pfam" id="PF13456"/>
    </source>
</evidence>
<keyword evidence="3" id="KW-1185">Reference proteome</keyword>